<reference evidence="3 4" key="1">
    <citation type="submission" date="2014-06" db="EMBL/GenBank/DDBJ databases">
        <authorList>
            <person name="Swart Estienne"/>
        </authorList>
    </citation>
    <scope>NUCLEOTIDE SEQUENCE [LARGE SCALE GENOMIC DNA]</scope>
    <source>
        <strain evidence="3 4">130c</strain>
    </source>
</reference>
<evidence type="ECO:0000313" key="3">
    <source>
        <dbReference type="EMBL" id="CDW72765.1"/>
    </source>
</evidence>
<feature type="region of interest" description="Disordered" evidence="2">
    <location>
        <begin position="1"/>
        <end position="46"/>
    </location>
</feature>
<name>A0A077ZTW2_STYLE</name>
<dbReference type="OMA" id="DTHEIQG"/>
<feature type="coiled-coil region" evidence="1">
    <location>
        <begin position="167"/>
        <end position="201"/>
    </location>
</feature>
<dbReference type="EMBL" id="CCKQ01001650">
    <property type="protein sequence ID" value="CDW72765.1"/>
    <property type="molecule type" value="Genomic_DNA"/>
</dbReference>
<feature type="coiled-coil region" evidence="1">
    <location>
        <begin position="240"/>
        <end position="267"/>
    </location>
</feature>
<feature type="compositionally biased region" description="Polar residues" evidence="2">
    <location>
        <begin position="1"/>
        <end position="19"/>
    </location>
</feature>
<protein>
    <submittedName>
        <fullName evidence="3">Uncharacterized protein</fullName>
    </submittedName>
</protein>
<feature type="region of interest" description="Disordered" evidence="2">
    <location>
        <begin position="399"/>
        <end position="454"/>
    </location>
</feature>
<feature type="compositionally biased region" description="Polar residues" evidence="2">
    <location>
        <begin position="327"/>
        <end position="344"/>
    </location>
</feature>
<evidence type="ECO:0000256" key="1">
    <source>
        <dbReference type="SAM" id="Coils"/>
    </source>
</evidence>
<keyword evidence="4" id="KW-1185">Reference proteome</keyword>
<sequence length="454" mass="53135">MNTFKNNNIVANSGAQSQQQKHRFKDTSDQNQRKKEPSQPISKADPEKQKFLQVLSKINSGMEQMTELETTMYKILSTIDARKKMRIKKAFFAFKNNALNDRLEETRHNNKKRLVLIRFENTLTNFTDAVQRYTTRAYLQEAFATFKLNFQAKALEDQVRQKSIKKVNEIQQDLVNTIKKLDAINNKNEELDSEITGTKKKLTEQQKYIKELDERGVHLNNEYIQLLEKQNSGSQERVNVQGLEDKVMTLEGQIQEIEVENRHLKDRLDGTNSHVGSFIREMSTFLDTHEIQGVLNMEVESEEEDEVDRMIDVEYDEHRPHAGTGGSSKMRSRPNQQNPQQTSGLPGRAQLIQNQQMAQTQSSQYQQQQSHSQQQQNQQRNPRQQQNIQNRMMAQLMNNNNPGLQQQQHQQQQQLQQQQQQLQQHQVNQQQRTNAHPQNQQKVNSNYNSNRLNR</sequence>
<feature type="compositionally biased region" description="Basic and acidic residues" evidence="2">
    <location>
        <begin position="25"/>
        <end position="37"/>
    </location>
</feature>
<gene>
    <name evidence="3" type="primary">Contig16366.g17430</name>
    <name evidence="3" type="ORF">STYLEM_1729</name>
</gene>
<evidence type="ECO:0000313" key="4">
    <source>
        <dbReference type="Proteomes" id="UP000039865"/>
    </source>
</evidence>
<accession>A0A077ZTW2</accession>
<keyword evidence="1" id="KW-0175">Coiled coil</keyword>
<dbReference type="Proteomes" id="UP000039865">
    <property type="component" value="Unassembled WGS sequence"/>
</dbReference>
<feature type="compositionally biased region" description="Low complexity" evidence="2">
    <location>
        <begin position="353"/>
        <end position="385"/>
    </location>
</feature>
<organism evidence="3 4">
    <name type="scientific">Stylonychia lemnae</name>
    <name type="common">Ciliate</name>
    <dbReference type="NCBI Taxonomy" id="5949"/>
    <lineage>
        <taxon>Eukaryota</taxon>
        <taxon>Sar</taxon>
        <taxon>Alveolata</taxon>
        <taxon>Ciliophora</taxon>
        <taxon>Intramacronucleata</taxon>
        <taxon>Spirotrichea</taxon>
        <taxon>Stichotrichia</taxon>
        <taxon>Sporadotrichida</taxon>
        <taxon>Oxytrichidae</taxon>
        <taxon>Stylonychinae</taxon>
        <taxon>Stylonychia</taxon>
    </lineage>
</organism>
<feature type="compositionally biased region" description="Polar residues" evidence="2">
    <location>
        <begin position="432"/>
        <end position="454"/>
    </location>
</feature>
<dbReference type="AlphaFoldDB" id="A0A077ZTW2"/>
<feature type="region of interest" description="Disordered" evidence="2">
    <location>
        <begin position="315"/>
        <end position="385"/>
    </location>
</feature>
<evidence type="ECO:0000256" key="2">
    <source>
        <dbReference type="SAM" id="MobiDB-lite"/>
    </source>
</evidence>
<feature type="compositionally biased region" description="Low complexity" evidence="2">
    <location>
        <begin position="404"/>
        <end position="431"/>
    </location>
</feature>
<proteinExistence type="predicted"/>
<dbReference type="InParanoid" id="A0A077ZTW2"/>